<dbReference type="EMBL" id="CAJNOT010001594">
    <property type="protein sequence ID" value="CAF1222935.1"/>
    <property type="molecule type" value="Genomic_DNA"/>
</dbReference>
<dbReference type="AlphaFoldDB" id="A0A814Y131"/>
<gene>
    <name evidence="1" type="ORF">ZHD862_LOCUS23961</name>
</gene>
<protein>
    <submittedName>
        <fullName evidence="1">Uncharacterized protein</fullName>
    </submittedName>
</protein>
<proteinExistence type="predicted"/>
<evidence type="ECO:0000313" key="2">
    <source>
        <dbReference type="Proteomes" id="UP000663864"/>
    </source>
</evidence>
<evidence type="ECO:0000313" key="1">
    <source>
        <dbReference type="EMBL" id="CAF1222935.1"/>
    </source>
</evidence>
<comment type="caution">
    <text evidence="1">The sequence shown here is derived from an EMBL/GenBank/DDBJ whole genome shotgun (WGS) entry which is preliminary data.</text>
</comment>
<sequence length="593" mass="69734">MIFYKFSSKLLDNIDLVIEYHLNEIEINIKWSSKKEFNKWKISYVDNECTLPLNSPLFYLCSSSKNSSLLNSTFYSYWFLLESSFYRRLFSHITNDENHFILLICLSDGRIIALSESSNDSKVIIWYNSSSSNPITIIGLYYDLNRNLLDAILSSTTTTTIDNKFPKLILNHLILCESIGSIILLNSTNFHRILIDNLIKCPCIYLNNFIYITKNEIRSISISNLLKPSNEDLINQTKILRFGHFQKLIVDGQEIIIYYENGRFERLNNLLSNSLNLSHHRNSLLNQTKKLTCLTTTITNLQSNIYLLQRILNKIEIFYQLNLNNCLKLINNQWKLILNEQQLRIFQLNDFILILICHLSSNNLKIYQLNSINDWIFKINDKILMTYICQSILIFRYQNQFHFQLGPKKIILPLQEQIQQDQISFENYFINKFKSLKNNNNLSIQQYHLALTIRNDAAKYFQKLNMNITQRLLIGRINMINIECKQQEIKVDTDEGLVDSLTVQIILSSSCLRRLIITFSTLMELFYGNKIIEEKNFIKQTDIQKLIDLIQETQTKLSNNSKELTDELLLDLLQIRIYLSMFRLGSNYSVQVY</sequence>
<dbReference type="Proteomes" id="UP000663864">
    <property type="component" value="Unassembled WGS sequence"/>
</dbReference>
<accession>A0A814Y131</accession>
<reference evidence="1" key="1">
    <citation type="submission" date="2021-02" db="EMBL/GenBank/DDBJ databases">
        <authorList>
            <person name="Nowell W R."/>
        </authorList>
    </citation>
    <scope>NUCLEOTIDE SEQUENCE</scope>
</reference>
<name>A0A814Y131_9BILA</name>
<organism evidence="1 2">
    <name type="scientific">Rotaria sordida</name>
    <dbReference type="NCBI Taxonomy" id="392033"/>
    <lineage>
        <taxon>Eukaryota</taxon>
        <taxon>Metazoa</taxon>
        <taxon>Spiralia</taxon>
        <taxon>Gnathifera</taxon>
        <taxon>Rotifera</taxon>
        <taxon>Eurotatoria</taxon>
        <taxon>Bdelloidea</taxon>
        <taxon>Philodinida</taxon>
        <taxon>Philodinidae</taxon>
        <taxon>Rotaria</taxon>
    </lineage>
</organism>